<dbReference type="AlphaFoldDB" id="A0AAD6KJN6"/>
<dbReference type="EMBL" id="JAPFFJ010000006">
    <property type="protein sequence ID" value="KAJ6424715.1"/>
    <property type="molecule type" value="Genomic_DNA"/>
</dbReference>
<evidence type="ECO:0000256" key="2">
    <source>
        <dbReference type="ARBA" id="ARBA00022679"/>
    </source>
</evidence>
<name>A0AAD6KJN6_9ROSI</name>
<dbReference type="SUPFAM" id="SSF53756">
    <property type="entry name" value="UDP-Glycosyltransferase/glycogen phosphorylase"/>
    <property type="match status" value="1"/>
</dbReference>
<keyword evidence="4" id="KW-1185">Reference proteome</keyword>
<dbReference type="CDD" id="cd03784">
    <property type="entry name" value="GT1_Gtf-like"/>
    <property type="match status" value="1"/>
</dbReference>
<accession>A0AAD6KJN6</accession>
<comment type="similarity">
    <text evidence="1">Belongs to the UDP-glycosyltransferase family.</text>
</comment>
<organism evidence="3 4">
    <name type="scientific">Salix udensis</name>
    <dbReference type="NCBI Taxonomy" id="889485"/>
    <lineage>
        <taxon>Eukaryota</taxon>
        <taxon>Viridiplantae</taxon>
        <taxon>Streptophyta</taxon>
        <taxon>Embryophyta</taxon>
        <taxon>Tracheophyta</taxon>
        <taxon>Spermatophyta</taxon>
        <taxon>Magnoliopsida</taxon>
        <taxon>eudicotyledons</taxon>
        <taxon>Gunneridae</taxon>
        <taxon>Pentapetalae</taxon>
        <taxon>rosids</taxon>
        <taxon>fabids</taxon>
        <taxon>Malpighiales</taxon>
        <taxon>Salicaceae</taxon>
        <taxon>Saliceae</taxon>
        <taxon>Salix</taxon>
    </lineage>
</organism>
<evidence type="ECO:0000313" key="4">
    <source>
        <dbReference type="Proteomes" id="UP001162972"/>
    </source>
</evidence>
<dbReference type="Gene3D" id="3.40.50.2000">
    <property type="entry name" value="Glycogen Phosphorylase B"/>
    <property type="match status" value="2"/>
</dbReference>
<evidence type="ECO:0000256" key="1">
    <source>
        <dbReference type="ARBA" id="ARBA00009995"/>
    </source>
</evidence>
<protein>
    <submittedName>
        <fullName evidence="3">Uncharacterized protein</fullName>
    </submittedName>
</protein>
<dbReference type="InterPro" id="IPR002213">
    <property type="entry name" value="UDP_glucos_trans"/>
</dbReference>
<dbReference type="PANTHER" id="PTHR11926">
    <property type="entry name" value="GLUCOSYL/GLUCURONOSYL TRANSFERASES"/>
    <property type="match status" value="1"/>
</dbReference>
<comment type="caution">
    <text evidence="3">The sequence shown here is derived from an EMBL/GenBank/DDBJ whole genome shotgun (WGS) entry which is preliminary data.</text>
</comment>
<keyword evidence="2" id="KW-0808">Transferase</keyword>
<sequence length="355" mass="39827">MVKDKRGRESHFLVLPLPLQGHINPMLQFSKRLESKGIKVTLIVTPYIAESMQGQHSSINLEPVFDGSKEGEMAANIDKYFERYKIIMPHSLSNLIDRYNGSEYPVKFLVYDSVLPWALDVARNKGIEGGPFFTQSCAVTAVLYHAAQGVFQVPVDESDQEAVSLPSLEKLELSDLPSFATDASSYPAIRELLLGQFSNVLEARWLIWNSFNELEVEVVDWMRINKWSIKPVGPMIPSMFLDKRLGDDKDYGLNLIKPNSDVCMKWLDSKEPGSVVYVSFGSLAAVGEEQMAELAWGLKRSNREVLESERSNAIRGNSDKWRKLAKIAVDEGGSSDKNIEEFVTEVACKSKGIIE</sequence>
<dbReference type="GO" id="GO:0080044">
    <property type="term" value="F:quercetin 7-O-glucosyltransferase activity"/>
    <property type="evidence" value="ECO:0007669"/>
    <property type="project" value="TreeGrafter"/>
</dbReference>
<dbReference type="PANTHER" id="PTHR11926:SF1560">
    <property type="entry name" value="UDP-GLYCOSYLTRANSFERASE 74E1-RELATED"/>
    <property type="match status" value="1"/>
</dbReference>
<proteinExistence type="inferred from homology"/>
<reference evidence="3 4" key="1">
    <citation type="journal article" date="2023" name="Int. J. Mol. Sci.">
        <title>De Novo Assembly and Annotation of 11 Diverse Shrub Willow (Salix) Genomes Reveals Novel Gene Organization in Sex-Linked Regions.</title>
        <authorList>
            <person name="Hyden B."/>
            <person name="Feng K."/>
            <person name="Yates T.B."/>
            <person name="Jawdy S."/>
            <person name="Cereghino C."/>
            <person name="Smart L.B."/>
            <person name="Muchero W."/>
        </authorList>
    </citation>
    <scope>NUCLEOTIDE SEQUENCE [LARGE SCALE GENOMIC DNA]</scope>
    <source>
        <tissue evidence="3">Shoot tip</tissue>
    </source>
</reference>
<dbReference type="GO" id="GO:0080043">
    <property type="term" value="F:quercetin 3-O-glucosyltransferase activity"/>
    <property type="evidence" value="ECO:0007669"/>
    <property type="project" value="TreeGrafter"/>
</dbReference>
<evidence type="ECO:0000313" key="3">
    <source>
        <dbReference type="EMBL" id="KAJ6424715.1"/>
    </source>
</evidence>
<gene>
    <name evidence="3" type="ORF">OIU84_025473</name>
</gene>
<dbReference type="Proteomes" id="UP001162972">
    <property type="component" value="Chromosome 16"/>
</dbReference>